<comment type="caution">
    <text evidence="3">The sequence shown here is derived from an EMBL/GenBank/DDBJ whole genome shotgun (WGS) entry which is preliminary data.</text>
</comment>
<dbReference type="InterPro" id="IPR051012">
    <property type="entry name" value="CellSynth/LPSAsmb/PSIAsmb"/>
</dbReference>
<sequence>MWRSLLTVLVTVVVAVGASLMLIPGGHELALMKFRDRDYDEALPAYERRYADGDRSAATVIPLSRLHQQEGRVDRAIAVMEGFVAVEPRSVDARQLLGVLYRGAQRMGDYLTNLEAIEALAPSEEVERELATLYDFYADFDRLAIALGRLADRLPHDPDIVTKLATLLAARGGIEPAAARLLALDDRLRGGVTGDARELLMSLLLELGRTDEAVRRASRWLGERPAVGDLIGLGNQFVDAGRADLALGLLRPYDDQSLGHPAFALTLVDLSIATGAREGAAHRLRALMGRGPIEDAWLGRFVALAFGAGMPRLALDVMRGRALELIPDWALTGVAEAAFAERDRSTLDRLTTELGDKFLDENPLLAANIALARGDMAGTARWASRVLDDAAQPLPDRLSAIGLMARAGRREVATAALDRIVPVGDMPDDAAAELAELYLQLERPRAGLAWAEARLRDRPTPALATAWARMAVRVGDVSKVSLWLDDTATVDVGALQDIASAALERGATGLALAAARRVHERQPTPTSALALANALIIAGQPEPAITLIRPLLGGAGPEVEEVYATALEAAGHTAELVGLWSAKLQAADLPENERKRLLYGLLERKAYTVALPFLRDMATRHGGEWLYAYTDAARRSGATAELRAFLAALARDERQPLEERRRMAFTLLELGDKAGAERVFLTLAAAQDPDGPDVRQLLFLWGPRPPGGAMEWMERRARAATSPAEQVRWYERMLASGGAARVVRAVAPGGRPEHPSLLTVYIDALAARDDGPALAEALRVALPAERDSERLRRYARLAEQARAGDVAAAAWRALAALRPEDPEALRQLGMLAFDGDRLAEAERHLRRYLAVRSDDHEANYFLGEALNGLKRRADAVPYWRRALDLLRSRVAGGAEAGLTEANLLHRLGHVDEAVALFERLRHQRPDDRQIKADYVSVLIESGRMKEARRVLER</sequence>
<evidence type="ECO:0000256" key="2">
    <source>
        <dbReference type="ARBA" id="ARBA00022803"/>
    </source>
</evidence>
<accession>A0ABX2T4B0</accession>
<dbReference type="InterPro" id="IPR019734">
    <property type="entry name" value="TPR_rpt"/>
</dbReference>
<evidence type="ECO:0000256" key="1">
    <source>
        <dbReference type="ARBA" id="ARBA00022737"/>
    </source>
</evidence>
<organism evidence="3 4">
    <name type="scientific">Azospirillum oleiclasticum</name>
    <dbReference type="NCBI Taxonomy" id="2735135"/>
    <lineage>
        <taxon>Bacteria</taxon>
        <taxon>Pseudomonadati</taxon>
        <taxon>Pseudomonadota</taxon>
        <taxon>Alphaproteobacteria</taxon>
        <taxon>Rhodospirillales</taxon>
        <taxon>Azospirillaceae</taxon>
        <taxon>Azospirillum</taxon>
    </lineage>
</organism>
<dbReference type="InterPro" id="IPR011990">
    <property type="entry name" value="TPR-like_helical_dom_sf"/>
</dbReference>
<dbReference type="Gene3D" id="1.25.40.10">
    <property type="entry name" value="Tetratricopeptide repeat domain"/>
    <property type="match status" value="2"/>
</dbReference>
<dbReference type="SMART" id="SM00028">
    <property type="entry name" value="TPR"/>
    <property type="match status" value="4"/>
</dbReference>
<dbReference type="PANTHER" id="PTHR45586:SF1">
    <property type="entry name" value="LIPOPOLYSACCHARIDE ASSEMBLY PROTEIN B"/>
    <property type="match status" value="1"/>
</dbReference>
<reference evidence="3 4" key="1">
    <citation type="submission" date="2020-05" db="EMBL/GenBank/DDBJ databases">
        <title>Azospirillum oleiclasticum sp. nov, a nitrogen-fixing and heavy crude oil-emulsifying bacterium isolated from the crude oil of Yumen Oilfield.</title>
        <authorList>
            <person name="Wu D."/>
            <person name="Cai M."/>
            <person name="Zhang X."/>
        </authorList>
    </citation>
    <scope>NUCLEOTIDE SEQUENCE [LARGE SCALE GENOMIC DNA]</scope>
    <source>
        <strain evidence="3 4">ROY-1-1-2</strain>
    </source>
</reference>
<dbReference type="RefSeq" id="WP_180279884.1">
    <property type="nucleotide sequence ID" value="NZ_JABFDB010000001.1"/>
</dbReference>
<keyword evidence="1" id="KW-0677">Repeat</keyword>
<evidence type="ECO:0000313" key="3">
    <source>
        <dbReference type="EMBL" id="NYZ18111.1"/>
    </source>
</evidence>
<keyword evidence="4" id="KW-1185">Reference proteome</keyword>
<evidence type="ECO:0000313" key="4">
    <source>
        <dbReference type="Proteomes" id="UP000584642"/>
    </source>
</evidence>
<gene>
    <name evidence="3" type="ORF">HND93_00180</name>
</gene>
<dbReference type="Proteomes" id="UP000584642">
    <property type="component" value="Unassembled WGS sequence"/>
</dbReference>
<dbReference type="EMBL" id="JABFDB010000001">
    <property type="protein sequence ID" value="NYZ18111.1"/>
    <property type="molecule type" value="Genomic_DNA"/>
</dbReference>
<keyword evidence="2" id="KW-0802">TPR repeat</keyword>
<name>A0ABX2T4B0_9PROT</name>
<dbReference type="SUPFAM" id="SSF48452">
    <property type="entry name" value="TPR-like"/>
    <property type="match status" value="2"/>
</dbReference>
<dbReference type="PANTHER" id="PTHR45586">
    <property type="entry name" value="TPR REPEAT-CONTAINING PROTEIN PA4667"/>
    <property type="match status" value="1"/>
</dbReference>
<dbReference type="Pfam" id="PF13432">
    <property type="entry name" value="TPR_16"/>
    <property type="match status" value="1"/>
</dbReference>
<dbReference type="Pfam" id="PF14559">
    <property type="entry name" value="TPR_19"/>
    <property type="match status" value="1"/>
</dbReference>
<protein>
    <submittedName>
        <fullName evidence="3">Tetratricopeptide repeat protein</fullName>
    </submittedName>
</protein>
<proteinExistence type="predicted"/>
<dbReference type="Pfam" id="PF14561">
    <property type="entry name" value="TPR_20"/>
    <property type="match status" value="1"/>
</dbReference>